<comment type="similarity">
    <text evidence="9 11">Belongs to the Rho family.</text>
</comment>
<dbReference type="InterPro" id="IPR011113">
    <property type="entry name" value="Rho_RNA-bd"/>
</dbReference>
<evidence type="ECO:0000256" key="5">
    <source>
        <dbReference type="ARBA" id="ARBA00022840"/>
    </source>
</evidence>
<name>A0ABW9LLX6_9MYCO</name>
<dbReference type="Pfam" id="PF07498">
    <property type="entry name" value="Rho_N"/>
    <property type="match status" value="1"/>
</dbReference>
<dbReference type="InterPro" id="IPR003593">
    <property type="entry name" value="AAA+_ATPase"/>
</dbReference>
<feature type="binding site" evidence="9">
    <location>
        <begin position="432"/>
        <end position="437"/>
    </location>
    <ligand>
        <name>ATP</name>
        <dbReference type="ChEBI" id="CHEBI:30616"/>
    </ligand>
</feature>
<comment type="subunit">
    <text evidence="9">Homohexamer. The homohexamer assembles into an open ring structure.</text>
</comment>
<keyword evidence="6 9" id="KW-0694">RNA-binding</keyword>
<dbReference type="EC" id="3.6.4.-" evidence="9 10"/>
<dbReference type="SUPFAM" id="SSF52540">
    <property type="entry name" value="P-loop containing nucleoside triphosphate hydrolases"/>
    <property type="match status" value="1"/>
</dbReference>
<dbReference type="NCBIfam" id="TIGR00767">
    <property type="entry name" value="rho"/>
    <property type="match status" value="1"/>
</dbReference>
<dbReference type="SMART" id="SM00357">
    <property type="entry name" value="CSP"/>
    <property type="match status" value="1"/>
</dbReference>
<keyword evidence="3 9" id="KW-0378">Hydrolase</keyword>
<accession>A0ABW9LLX6</accession>
<keyword evidence="5 9" id="KW-0067">ATP-binding</keyword>
<feature type="compositionally biased region" description="Low complexity" evidence="12">
    <location>
        <begin position="106"/>
        <end position="122"/>
    </location>
</feature>
<evidence type="ECO:0000256" key="10">
    <source>
        <dbReference type="NCBIfam" id="TIGR00767"/>
    </source>
</evidence>
<dbReference type="HAMAP" id="MF_01884">
    <property type="entry name" value="Rho"/>
    <property type="match status" value="1"/>
</dbReference>
<evidence type="ECO:0000313" key="14">
    <source>
        <dbReference type="EMBL" id="MFN6548214.1"/>
    </source>
</evidence>
<comment type="caution">
    <text evidence="14">The sequence shown here is derived from an EMBL/GenBank/DDBJ whole genome shotgun (WGS) entry which is preliminary data.</text>
</comment>
<evidence type="ECO:0000256" key="9">
    <source>
        <dbReference type="HAMAP-Rule" id="MF_01884"/>
    </source>
</evidence>
<comment type="function">
    <text evidence="9">Facilitates transcription termination by a mechanism that involves Rho binding to the nascent RNA, activation of Rho's RNA-dependent ATPase activity, and release of the mRNA from the DNA template.</text>
</comment>
<evidence type="ECO:0000256" key="4">
    <source>
        <dbReference type="ARBA" id="ARBA00022806"/>
    </source>
</evidence>
<protein>
    <recommendedName>
        <fullName evidence="9 10">Transcription termination factor Rho</fullName>
        <ecNumber evidence="9 10">3.6.4.-</ecNumber>
    </recommendedName>
    <alternativeName>
        <fullName evidence="9">ATP-dependent helicase Rho</fullName>
    </alternativeName>
</protein>
<dbReference type="PROSITE" id="PS51856">
    <property type="entry name" value="RHO_RNA_BD"/>
    <property type="match status" value="1"/>
</dbReference>
<proteinExistence type="inferred from homology"/>
<reference evidence="14 15" key="1">
    <citation type="submission" date="2024-12" db="EMBL/GenBank/DDBJ databases">
        <title>The coexistence of Mycolicibacterium septicum and Mycolicibacterium nivoides in clinical samples.</title>
        <authorList>
            <person name="Wang C."/>
            <person name="Feng Y."/>
            <person name="Zong Z."/>
        </authorList>
    </citation>
    <scope>NUCLEOTIDE SEQUENCE [LARGE SCALE GENOMIC DNA]</scope>
    <source>
        <strain evidence="14 15">120309</strain>
    </source>
</reference>
<gene>
    <name evidence="9 14" type="primary">rho</name>
    <name evidence="14" type="ORF">ACK4CT_34125</name>
</gene>
<keyword evidence="1 9" id="KW-0806">Transcription termination</keyword>
<dbReference type="Gene3D" id="1.10.720.10">
    <property type="match status" value="1"/>
</dbReference>
<dbReference type="InterPro" id="IPR011112">
    <property type="entry name" value="Rho-like_N"/>
</dbReference>
<organism evidence="14 15">
    <name type="scientific">Mycolicibacterium nivoides</name>
    <dbReference type="NCBI Taxonomy" id="2487344"/>
    <lineage>
        <taxon>Bacteria</taxon>
        <taxon>Bacillati</taxon>
        <taxon>Actinomycetota</taxon>
        <taxon>Actinomycetes</taxon>
        <taxon>Mycobacteriales</taxon>
        <taxon>Mycobacteriaceae</taxon>
        <taxon>Mycolicibacterium</taxon>
    </lineage>
</organism>
<feature type="compositionally biased region" description="Basic and acidic residues" evidence="12">
    <location>
        <begin position="176"/>
        <end position="235"/>
    </location>
</feature>
<evidence type="ECO:0000256" key="12">
    <source>
        <dbReference type="SAM" id="MobiDB-lite"/>
    </source>
</evidence>
<feature type="domain" description="Rho RNA-BD" evidence="13">
    <location>
        <begin position="296"/>
        <end position="377"/>
    </location>
</feature>
<dbReference type="InterPro" id="IPR041703">
    <property type="entry name" value="Rho_factor_ATP-bd"/>
</dbReference>
<dbReference type="PANTHER" id="PTHR46425:SF1">
    <property type="entry name" value="TRANSCRIPTION TERMINATION FACTOR RHO"/>
    <property type="match status" value="1"/>
</dbReference>
<dbReference type="NCBIfam" id="NF006886">
    <property type="entry name" value="PRK09376.1"/>
    <property type="match status" value="1"/>
</dbReference>
<dbReference type="InterPro" id="IPR004665">
    <property type="entry name" value="Term_rho"/>
</dbReference>
<dbReference type="CDD" id="cd01128">
    <property type="entry name" value="rho_factor_C"/>
    <property type="match status" value="1"/>
</dbReference>
<dbReference type="InterPro" id="IPR036269">
    <property type="entry name" value="Rho_N_sf"/>
</dbReference>
<dbReference type="InterPro" id="IPR027417">
    <property type="entry name" value="P-loop_NTPase"/>
</dbReference>
<dbReference type="Gene3D" id="2.40.50.140">
    <property type="entry name" value="Nucleic acid-binding proteins"/>
    <property type="match status" value="1"/>
</dbReference>
<keyword evidence="4 9" id="KW-0347">Helicase</keyword>
<dbReference type="Gene3D" id="3.40.50.300">
    <property type="entry name" value="P-loop containing nucleotide triphosphate hydrolases"/>
    <property type="match status" value="1"/>
</dbReference>
<dbReference type="InterPro" id="IPR000194">
    <property type="entry name" value="ATPase_F1/V1/A1_a/bsu_nucl-bd"/>
</dbReference>
<evidence type="ECO:0000256" key="7">
    <source>
        <dbReference type="ARBA" id="ARBA00023015"/>
    </source>
</evidence>
<keyword evidence="8 9" id="KW-0804">Transcription</keyword>
<keyword evidence="2 9" id="KW-0547">Nucleotide-binding</keyword>
<evidence type="ECO:0000256" key="8">
    <source>
        <dbReference type="ARBA" id="ARBA00023163"/>
    </source>
</evidence>
<feature type="compositionally biased region" description="Polar residues" evidence="12">
    <location>
        <begin position="1"/>
        <end position="14"/>
    </location>
</feature>
<dbReference type="SUPFAM" id="SSF50249">
    <property type="entry name" value="Nucleic acid-binding proteins"/>
    <property type="match status" value="1"/>
</dbReference>
<evidence type="ECO:0000313" key="15">
    <source>
        <dbReference type="Proteomes" id="UP001635816"/>
    </source>
</evidence>
<evidence type="ECO:0000256" key="6">
    <source>
        <dbReference type="ARBA" id="ARBA00022884"/>
    </source>
</evidence>
<dbReference type="EMBL" id="JBKBDD010000021">
    <property type="protein sequence ID" value="MFN6548214.1"/>
    <property type="molecule type" value="Genomic_DNA"/>
</dbReference>
<dbReference type="SMART" id="SM00959">
    <property type="entry name" value="Rho_N"/>
    <property type="match status" value="1"/>
</dbReference>
<feature type="compositionally biased region" description="Low complexity" evidence="12">
    <location>
        <begin position="237"/>
        <end position="251"/>
    </location>
</feature>
<keyword evidence="7 9" id="KW-0805">Transcription regulation</keyword>
<feature type="compositionally biased region" description="Low complexity" evidence="12">
    <location>
        <begin position="26"/>
        <end position="58"/>
    </location>
</feature>
<evidence type="ECO:0000256" key="11">
    <source>
        <dbReference type="PROSITE-ProRule" id="PRU01203"/>
    </source>
</evidence>
<feature type="region of interest" description="Disordered" evidence="12">
    <location>
        <begin position="1"/>
        <end position="61"/>
    </location>
</feature>
<comment type="caution">
    <text evidence="9">Lacks conserved residue(s) required for the propagation of feature annotation.</text>
</comment>
<dbReference type="RefSeq" id="WP_090428599.1">
    <property type="nucleotide sequence ID" value="NZ_JBKBDD010000021.1"/>
</dbReference>
<evidence type="ECO:0000256" key="1">
    <source>
        <dbReference type="ARBA" id="ARBA00022472"/>
    </source>
</evidence>
<evidence type="ECO:0000256" key="2">
    <source>
        <dbReference type="ARBA" id="ARBA00022741"/>
    </source>
</evidence>
<dbReference type="SUPFAM" id="SSF68912">
    <property type="entry name" value="Rho N-terminal domain-like"/>
    <property type="match status" value="1"/>
</dbReference>
<evidence type="ECO:0000259" key="13">
    <source>
        <dbReference type="PROSITE" id="PS51856"/>
    </source>
</evidence>
<dbReference type="Proteomes" id="UP001635816">
    <property type="component" value="Unassembled WGS sequence"/>
</dbReference>
<sequence length="678" mass="73280">MTDTDLFTADSANGTGDLPNAVTSESTATADTAAPAAASAPGTDTARRASSARPASLSTMVLPELRALAKEIGVEGASGLRKSELIAAIRAHRGESNGATEAPKNAPADAQPDAGAEAAEQPATRRRERRGSSRQAGAPAADAVQDDAGNEAVKVEAKAEAAAEADTKNTEPAAEQQEKPAKRERQERREKREQSGDENKADNKAENKTDTKQDDKRDQKQDRDKQDRGQGRDQSDQQDNQQNRGGNSSGNNDDDGDGDGRQGRRGRRFRDRDRRRRGERGAEGGNETELREDDVVQPVAGILDVLDNYAFVRTSGYLAGPNDVYVSMNMVRKNGLRRGDAVTGAVRVPREGGESGGNNPRQKFNPLVRLDSVNGGPVEAAKNRPDFTKLTPLYPNQRLRLETTPDRLTTRVIDLIMPIGKGQRALIVSPPKAGKTTIMQDIANAITKNNPECHLMVVLVDERPEEVTDMQRSVKGEVIASTFDRPPSDHTQAAELAIERAKRLVEQGKDVVVLLDSITRLGRAYNNASPASGRILSGGVDSTALYPPKRFLGAARNIEHGGSLTIIATAMVETGSTGDTVIFEEFKGTGNAELKLDRKIAERRVFPAVDVNPSGTRKDELLLSPDEFAIVHKLRRVLSGLDSHQAIDLLMSQLRKTKTNYEFLVQVSKTAPGSMDVD</sequence>
<keyword evidence="15" id="KW-1185">Reference proteome</keyword>
<dbReference type="InterPro" id="IPR012340">
    <property type="entry name" value="NA-bd_OB-fold"/>
</dbReference>
<feature type="compositionally biased region" description="Basic residues" evidence="12">
    <location>
        <begin position="263"/>
        <end position="278"/>
    </location>
</feature>
<dbReference type="Pfam" id="PF00006">
    <property type="entry name" value="ATP-synt_ab"/>
    <property type="match status" value="1"/>
</dbReference>
<feature type="compositionally biased region" description="Basic and acidic residues" evidence="12">
    <location>
        <begin position="153"/>
        <end position="169"/>
    </location>
</feature>
<feature type="binding site" evidence="9">
    <location>
        <begin position="420"/>
        <end position="425"/>
    </location>
    <ligand>
        <name>ATP</name>
        <dbReference type="ChEBI" id="CHEBI:30616"/>
    </ligand>
</feature>
<dbReference type="InterPro" id="IPR011129">
    <property type="entry name" value="CSD"/>
</dbReference>
<evidence type="ECO:0000256" key="3">
    <source>
        <dbReference type="ARBA" id="ARBA00022801"/>
    </source>
</evidence>
<dbReference type="PANTHER" id="PTHR46425">
    <property type="entry name" value="TRANSCRIPTION TERMINATION FACTOR RHO"/>
    <property type="match status" value="1"/>
</dbReference>
<feature type="region of interest" description="Disordered" evidence="12">
    <location>
        <begin position="92"/>
        <end position="292"/>
    </location>
</feature>
<feature type="binding site" evidence="9">
    <location>
        <position position="463"/>
    </location>
    <ligand>
        <name>ATP</name>
        <dbReference type="ChEBI" id="CHEBI:30616"/>
    </ligand>
</feature>
<dbReference type="Pfam" id="PF07497">
    <property type="entry name" value="Rho_RNA_bind"/>
    <property type="match status" value="1"/>
</dbReference>
<dbReference type="SMART" id="SM00382">
    <property type="entry name" value="AAA"/>
    <property type="match status" value="1"/>
</dbReference>